<keyword evidence="1" id="KW-1133">Transmembrane helix</keyword>
<organism evidence="2 3">
    <name type="scientific">Pseudomonas brassicacearum</name>
    <dbReference type="NCBI Taxonomy" id="930166"/>
    <lineage>
        <taxon>Bacteria</taxon>
        <taxon>Pseudomonadati</taxon>
        <taxon>Pseudomonadota</taxon>
        <taxon>Gammaproteobacteria</taxon>
        <taxon>Pseudomonadales</taxon>
        <taxon>Pseudomonadaceae</taxon>
        <taxon>Pseudomonas</taxon>
    </lineage>
</organism>
<gene>
    <name evidence="2" type="ORF">BK659_10945</name>
</gene>
<dbReference type="OrthoDB" id="1317478at2"/>
<feature type="transmembrane region" description="Helical" evidence="1">
    <location>
        <begin position="352"/>
        <end position="370"/>
    </location>
</feature>
<evidence type="ECO:0000313" key="3">
    <source>
        <dbReference type="Proteomes" id="UP000286071"/>
    </source>
</evidence>
<dbReference type="AlphaFoldDB" id="A0A423H8C2"/>
<dbReference type="InterPro" id="IPR025686">
    <property type="entry name" value="Glucos_trans_II"/>
</dbReference>
<dbReference type="EMBL" id="MOBJ01000007">
    <property type="protein sequence ID" value="RON09435.1"/>
    <property type="molecule type" value="Genomic_DNA"/>
</dbReference>
<evidence type="ECO:0008006" key="4">
    <source>
        <dbReference type="Google" id="ProtNLM"/>
    </source>
</evidence>
<feature type="transmembrane region" description="Helical" evidence="1">
    <location>
        <begin position="97"/>
        <end position="115"/>
    </location>
</feature>
<dbReference type="RefSeq" id="WP_123425149.1">
    <property type="nucleotide sequence ID" value="NZ_MOBJ01000007.1"/>
</dbReference>
<feature type="transmembrane region" description="Helical" evidence="1">
    <location>
        <begin position="15"/>
        <end position="37"/>
    </location>
</feature>
<keyword evidence="1" id="KW-0812">Transmembrane</keyword>
<sequence>MFEGILSRPWARGEVYVFFQVMTFLYVFPIVYADYMYIDDHWRAVLGLKGWTEDGRPLVELFYTVMTFSLSVTNVFPLPLLIATIAISLALTKLTEHYFSVVGLVGCLVVLPLWYSPFFLQNLSYQYDGPTMVLGIVAVIYAITYKNISGWWLIILPAVLIAVALSFYQVCLNVFVGLSCIDVYRCINSGASSRAIVRAGILRVAQLTGGLSIYCMTSYQLISGDRQGFISLNSAGMMEVIERISTVTENVFLLFNSGNSWLFLILAVMASISFLLTGYERVLRKEGMLEKSTVLVIFLLTMIVSILAVYGIDLFVSVSYSGARNLLGFSSLLVFMLLLNAQLLVRIHRHLGLFLVVPLFFMLTFSYAYGRVMIAKKEFEYTVVHSLNYDVVSREELRRLEKIWLVVDSTYDWIPGASRTLKASPAISYILALDFLVLPETMRTAGLTNVLRMDNYQGDFSGCGACKLVVSSRYYYIYTSEENGYVVMKRWTAAKDFDRR</sequence>
<dbReference type="Pfam" id="PF14264">
    <property type="entry name" value="Glucos_trans_II"/>
    <property type="match status" value="1"/>
</dbReference>
<feature type="transmembrane region" description="Helical" evidence="1">
    <location>
        <begin position="201"/>
        <end position="222"/>
    </location>
</feature>
<evidence type="ECO:0000256" key="1">
    <source>
        <dbReference type="SAM" id="Phobius"/>
    </source>
</evidence>
<keyword evidence="1" id="KW-0472">Membrane</keyword>
<accession>A0A423H8C2</accession>
<feature type="transmembrane region" description="Helical" evidence="1">
    <location>
        <begin position="294"/>
        <end position="320"/>
    </location>
</feature>
<reference evidence="2 3" key="1">
    <citation type="submission" date="2016-10" db="EMBL/GenBank/DDBJ databases">
        <title>Comparative genome analysis of multiple Pseudomonas spp. focuses on biocontrol and plant growth promoting traits.</title>
        <authorList>
            <person name="Tao X.-Y."/>
            <person name="Taylor C.G."/>
        </authorList>
    </citation>
    <scope>NUCLEOTIDE SEQUENCE [LARGE SCALE GENOMIC DNA]</scope>
    <source>
        <strain evidence="2 3">48H11</strain>
    </source>
</reference>
<feature type="transmembrane region" description="Helical" evidence="1">
    <location>
        <begin position="326"/>
        <end position="345"/>
    </location>
</feature>
<evidence type="ECO:0000313" key="2">
    <source>
        <dbReference type="EMBL" id="RON09435.1"/>
    </source>
</evidence>
<comment type="caution">
    <text evidence="2">The sequence shown here is derived from an EMBL/GenBank/DDBJ whole genome shotgun (WGS) entry which is preliminary data.</text>
</comment>
<feature type="transmembrane region" description="Helical" evidence="1">
    <location>
        <begin position="127"/>
        <end position="145"/>
    </location>
</feature>
<feature type="transmembrane region" description="Helical" evidence="1">
    <location>
        <begin position="58"/>
        <end position="91"/>
    </location>
</feature>
<feature type="transmembrane region" description="Helical" evidence="1">
    <location>
        <begin position="261"/>
        <end position="282"/>
    </location>
</feature>
<dbReference type="Proteomes" id="UP000286071">
    <property type="component" value="Unassembled WGS sequence"/>
</dbReference>
<protein>
    <recommendedName>
        <fullName evidence="4">Glucosyl transferase GtrII</fullName>
    </recommendedName>
</protein>
<name>A0A423H8C2_9PSED</name>
<proteinExistence type="predicted"/>
<feature type="transmembrane region" description="Helical" evidence="1">
    <location>
        <begin position="151"/>
        <end position="181"/>
    </location>
</feature>